<evidence type="ECO:0000256" key="1">
    <source>
        <dbReference type="SAM" id="SignalP"/>
    </source>
</evidence>
<feature type="signal peptide" evidence="1">
    <location>
        <begin position="1"/>
        <end position="21"/>
    </location>
</feature>
<organism evidence="2 3">
    <name type="scientific">Suillus subaureus</name>
    <dbReference type="NCBI Taxonomy" id="48587"/>
    <lineage>
        <taxon>Eukaryota</taxon>
        <taxon>Fungi</taxon>
        <taxon>Dikarya</taxon>
        <taxon>Basidiomycota</taxon>
        <taxon>Agaricomycotina</taxon>
        <taxon>Agaricomycetes</taxon>
        <taxon>Agaricomycetidae</taxon>
        <taxon>Boletales</taxon>
        <taxon>Suillineae</taxon>
        <taxon>Suillaceae</taxon>
        <taxon>Suillus</taxon>
    </lineage>
</organism>
<reference evidence="2" key="1">
    <citation type="journal article" date="2020" name="New Phytol.">
        <title>Comparative genomics reveals dynamic genome evolution in host specialist ectomycorrhizal fungi.</title>
        <authorList>
            <person name="Lofgren L.A."/>
            <person name="Nguyen N.H."/>
            <person name="Vilgalys R."/>
            <person name="Ruytinx J."/>
            <person name="Liao H.L."/>
            <person name="Branco S."/>
            <person name="Kuo A."/>
            <person name="LaButti K."/>
            <person name="Lipzen A."/>
            <person name="Andreopoulos W."/>
            <person name="Pangilinan J."/>
            <person name="Riley R."/>
            <person name="Hundley H."/>
            <person name="Na H."/>
            <person name="Barry K."/>
            <person name="Grigoriev I.V."/>
            <person name="Stajich J.E."/>
            <person name="Kennedy P.G."/>
        </authorList>
    </citation>
    <scope>NUCLEOTIDE SEQUENCE</scope>
    <source>
        <strain evidence="2">MN1</strain>
    </source>
</reference>
<accession>A0A9P7ECJ9</accession>
<name>A0A9P7ECJ9_9AGAM</name>
<keyword evidence="1" id="KW-0732">Signal</keyword>
<gene>
    <name evidence="2" type="ORF">BJ212DRAFT_1480132</name>
</gene>
<keyword evidence="3" id="KW-1185">Reference proteome</keyword>
<dbReference type="RefSeq" id="XP_041193801.1">
    <property type="nucleotide sequence ID" value="XM_041340016.1"/>
</dbReference>
<feature type="chain" id="PRO_5040449631" description="Secreted protein" evidence="1">
    <location>
        <begin position="22"/>
        <end position="71"/>
    </location>
</feature>
<dbReference type="AlphaFoldDB" id="A0A9P7ECJ9"/>
<dbReference type="Proteomes" id="UP000807769">
    <property type="component" value="Unassembled WGS sequence"/>
</dbReference>
<dbReference type="EMBL" id="JABBWG010000013">
    <property type="protein sequence ID" value="KAG1817559.1"/>
    <property type="molecule type" value="Genomic_DNA"/>
</dbReference>
<dbReference type="GeneID" id="64634032"/>
<proteinExistence type="predicted"/>
<protein>
    <recommendedName>
        <fullName evidence="4">Secreted protein</fullName>
    </recommendedName>
</protein>
<evidence type="ECO:0008006" key="4">
    <source>
        <dbReference type="Google" id="ProtNLM"/>
    </source>
</evidence>
<evidence type="ECO:0000313" key="3">
    <source>
        <dbReference type="Proteomes" id="UP000807769"/>
    </source>
</evidence>
<evidence type="ECO:0000313" key="2">
    <source>
        <dbReference type="EMBL" id="KAG1817559.1"/>
    </source>
</evidence>
<sequence length="71" mass="8128">MSTQSLLHAFELLFYVDCVLAWFKWEHSHCLRPGMSPTAPPTTSSHIELAEVSVDSEPMPHRHLSHLFLDL</sequence>
<comment type="caution">
    <text evidence="2">The sequence shown here is derived from an EMBL/GenBank/DDBJ whole genome shotgun (WGS) entry which is preliminary data.</text>
</comment>